<protein>
    <submittedName>
        <fullName evidence="1">Uncharacterized</fullName>
    </submittedName>
</protein>
<dbReference type="RefSeq" id="WP_046495721.1">
    <property type="nucleotide sequence ID" value="NZ_CGIH01000009.1"/>
</dbReference>
<reference evidence="1 2" key="1">
    <citation type="submission" date="2015-03" db="EMBL/GenBank/DDBJ databases">
        <authorList>
            <person name="Murphy D."/>
        </authorList>
    </citation>
    <scope>NUCLEOTIDE SEQUENCE [LARGE SCALE GENOMIC DNA]</scope>
    <source>
        <strain evidence="1 2">OL-4</strain>
    </source>
</reference>
<dbReference type="EMBL" id="CGIH01000009">
    <property type="protein sequence ID" value="CFX15507.1"/>
    <property type="molecule type" value="Genomic_DNA"/>
</dbReference>
<dbReference type="STRING" id="690567.636"/>
<accession>A0A0E4C7V9</accession>
<proteinExistence type="predicted"/>
<organism evidence="1 2">
    <name type="scientific">Syntrophomonas zehnderi OL-4</name>
    <dbReference type="NCBI Taxonomy" id="690567"/>
    <lineage>
        <taxon>Bacteria</taxon>
        <taxon>Bacillati</taxon>
        <taxon>Bacillota</taxon>
        <taxon>Clostridia</taxon>
        <taxon>Eubacteriales</taxon>
        <taxon>Syntrophomonadaceae</taxon>
        <taxon>Syntrophomonas</taxon>
    </lineage>
</organism>
<keyword evidence="2" id="KW-1185">Reference proteome</keyword>
<evidence type="ECO:0000313" key="1">
    <source>
        <dbReference type="EMBL" id="CFX15507.1"/>
    </source>
</evidence>
<gene>
    <name evidence="1" type="ORF">636</name>
</gene>
<dbReference type="AlphaFoldDB" id="A0A0E4C7V9"/>
<dbReference type="Proteomes" id="UP000045545">
    <property type="component" value="Unassembled WGS sequence"/>
</dbReference>
<sequence>MDLYDFYEKYCLGMCPERRIYSSFHDGKTGICHSCHLDGFIEFVNDSTTQYINLSTLKEEDEQFVLMIMSEISEANNIELDEAFRVIISYGLQCHFEMKRLGPIFNPEGRPPK</sequence>
<name>A0A0E4C7V9_9FIRM</name>
<evidence type="ECO:0000313" key="2">
    <source>
        <dbReference type="Proteomes" id="UP000045545"/>
    </source>
</evidence>